<keyword evidence="5" id="KW-1185">Reference proteome</keyword>
<name>A0A0E9NDQ0_SAICN</name>
<feature type="compositionally biased region" description="Basic and acidic residues" evidence="2">
    <location>
        <begin position="91"/>
        <end position="109"/>
    </location>
</feature>
<evidence type="ECO:0000313" key="4">
    <source>
        <dbReference type="EMBL" id="GAO47977.1"/>
    </source>
</evidence>
<dbReference type="AlphaFoldDB" id="A0A0E9NDQ0"/>
<comment type="similarity">
    <text evidence="1">Belongs to the NKAP family.</text>
</comment>
<dbReference type="InterPro" id="IPR040466">
    <property type="entry name" value="NKAP"/>
</dbReference>
<feature type="region of interest" description="Disordered" evidence="2">
    <location>
        <begin position="72"/>
        <end position="191"/>
    </location>
</feature>
<dbReference type="GO" id="GO:0010468">
    <property type="term" value="P:regulation of gene expression"/>
    <property type="evidence" value="ECO:0007669"/>
    <property type="project" value="TreeGrafter"/>
</dbReference>
<gene>
    <name evidence="4" type="ORF">G7K_2169-t2</name>
</gene>
<accession>A0A0E9NDQ0</accession>
<protein>
    <recommendedName>
        <fullName evidence="3">NF-kappa-B-activating protein C-terminal domain-containing protein</fullName>
    </recommendedName>
</protein>
<dbReference type="PANTHER" id="PTHR13087">
    <property type="entry name" value="NF-KAPPA B ACTIVATING PROTEIN"/>
    <property type="match status" value="1"/>
</dbReference>
<dbReference type="GO" id="GO:0003682">
    <property type="term" value="F:chromatin binding"/>
    <property type="evidence" value="ECO:0007669"/>
    <property type="project" value="InterPro"/>
</dbReference>
<reference evidence="4 5" key="1">
    <citation type="journal article" date="2011" name="J. Gen. Appl. Microbiol.">
        <title>Draft genome sequencing of the enigmatic yeast Saitoella complicata.</title>
        <authorList>
            <person name="Nishida H."/>
            <person name="Hamamoto M."/>
            <person name="Sugiyama J."/>
        </authorList>
    </citation>
    <scope>NUCLEOTIDE SEQUENCE [LARGE SCALE GENOMIC DNA]</scope>
    <source>
        <strain evidence="4 5">NRRL Y-17804</strain>
    </source>
</reference>
<dbReference type="PANTHER" id="PTHR13087:SF0">
    <property type="entry name" value="NFKB ACTIVATING PROTEIN LIKE"/>
    <property type="match status" value="1"/>
</dbReference>
<reference evidence="4 5" key="3">
    <citation type="journal article" date="2015" name="Genome Announc.">
        <title>Draft Genome Sequence of the Archiascomycetous Yeast Saitoella complicata.</title>
        <authorList>
            <person name="Yamauchi K."/>
            <person name="Kondo S."/>
            <person name="Hamamoto M."/>
            <person name="Takahashi Y."/>
            <person name="Ogura Y."/>
            <person name="Hayashi T."/>
            <person name="Nishida H."/>
        </authorList>
    </citation>
    <scope>NUCLEOTIDE SEQUENCE [LARGE SCALE GENOMIC DNA]</scope>
    <source>
        <strain evidence="4 5">NRRL Y-17804</strain>
    </source>
</reference>
<comment type="caution">
    <text evidence="4">The sequence shown here is derived from an EMBL/GenBank/DDBJ whole genome shotgun (WGS) entry which is preliminary data.</text>
</comment>
<evidence type="ECO:0000256" key="2">
    <source>
        <dbReference type="SAM" id="MobiDB-lite"/>
    </source>
</evidence>
<feature type="compositionally biased region" description="Acidic residues" evidence="2">
    <location>
        <begin position="156"/>
        <end position="165"/>
    </location>
</feature>
<dbReference type="InterPro" id="IPR009269">
    <property type="entry name" value="NKAP_C"/>
</dbReference>
<dbReference type="GO" id="GO:0005634">
    <property type="term" value="C:nucleus"/>
    <property type="evidence" value="ECO:0007669"/>
    <property type="project" value="TreeGrafter"/>
</dbReference>
<evidence type="ECO:0000313" key="5">
    <source>
        <dbReference type="Proteomes" id="UP000033140"/>
    </source>
</evidence>
<reference evidence="4 5" key="2">
    <citation type="journal article" date="2014" name="J. Gen. Appl. Microbiol.">
        <title>The early diverging ascomycetous budding yeast Saitoella complicata has three histone deacetylases belonging to the Clr6, Hos2, and Rpd3 lineages.</title>
        <authorList>
            <person name="Nishida H."/>
            <person name="Matsumoto T."/>
            <person name="Kondo S."/>
            <person name="Hamamoto M."/>
            <person name="Yoshikawa H."/>
        </authorList>
    </citation>
    <scope>NUCLEOTIDE SEQUENCE [LARGE SCALE GENOMIC DNA]</scope>
    <source>
        <strain evidence="4 5">NRRL Y-17804</strain>
    </source>
</reference>
<dbReference type="STRING" id="698492.A0A0E9NDQ0"/>
<dbReference type="Pfam" id="PF06047">
    <property type="entry name" value="Nkap_C"/>
    <property type="match status" value="1"/>
</dbReference>
<organism evidence="4 5">
    <name type="scientific">Saitoella complicata (strain BCRC 22490 / CBS 7301 / JCM 7358 / NBRC 10748 / NRRL Y-17804)</name>
    <dbReference type="NCBI Taxonomy" id="698492"/>
    <lineage>
        <taxon>Eukaryota</taxon>
        <taxon>Fungi</taxon>
        <taxon>Dikarya</taxon>
        <taxon>Ascomycota</taxon>
        <taxon>Taphrinomycotina</taxon>
        <taxon>Taphrinomycotina incertae sedis</taxon>
        <taxon>Saitoella</taxon>
    </lineage>
</organism>
<sequence>MYDDESLNDTKPYGQDGQWRSIRKNDSARVLRTRRAVNVEKVLRTNRDIGRGRISIHPGGIVRRRVIGHPDATVRGPGIDRNATTEIGIGRPRDTDHDEIATVHLHTIDQRSSSRSRVPKPSRDERVNEDNEGDAWVEKSAESRPKPITSKPQPTEADDPSDDEIGPLPPSGGLPTNSPADPPAPTHLSKLEAAGYVLSGSRHKRMAALRAKATSKILTEEDKKKKVQERLEERTRKEEVILEGFRSMVRERQQGENKEESK</sequence>
<dbReference type="EMBL" id="BACD03000012">
    <property type="protein sequence ID" value="GAO47977.1"/>
    <property type="molecule type" value="Genomic_DNA"/>
</dbReference>
<dbReference type="Proteomes" id="UP000033140">
    <property type="component" value="Unassembled WGS sequence"/>
</dbReference>
<evidence type="ECO:0000256" key="1">
    <source>
        <dbReference type="ARBA" id="ARBA00009313"/>
    </source>
</evidence>
<feature type="domain" description="NF-kappa-B-activating protein C-terminal" evidence="3">
    <location>
        <begin position="187"/>
        <end position="250"/>
    </location>
</feature>
<feature type="compositionally biased region" description="Basic and acidic residues" evidence="2">
    <location>
        <begin position="136"/>
        <end position="145"/>
    </location>
</feature>
<proteinExistence type="inferred from homology"/>
<evidence type="ECO:0000259" key="3">
    <source>
        <dbReference type="Pfam" id="PF06047"/>
    </source>
</evidence>